<organism evidence="1 2">
    <name type="scientific">Prorocentrum cordatum</name>
    <dbReference type="NCBI Taxonomy" id="2364126"/>
    <lineage>
        <taxon>Eukaryota</taxon>
        <taxon>Sar</taxon>
        <taxon>Alveolata</taxon>
        <taxon>Dinophyceae</taxon>
        <taxon>Prorocentrales</taxon>
        <taxon>Prorocentraceae</taxon>
        <taxon>Prorocentrum</taxon>
    </lineage>
</organism>
<evidence type="ECO:0000313" key="2">
    <source>
        <dbReference type="Proteomes" id="UP001189429"/>
    </source>
</evidence>
<evidence type="ECO:0000313" key="1">
    <source>
        <dbReference type="EMBL" id="CAK0878471.1"/>
    </source>
</evidence>
<reference evidence="1" key="1">
    <citation type="submission" date="2023-10" db="EMBL/GenBank/DDBJ databases">
        <authorList>
            <person name="Chen Y."/>
            <person name="Shah S."/>
            <person name="Dougan E. K."/>
            <person name="Thang M."/>
            <person name="Chan C."/>
        </authorList>
    </citation>
    <scope>NUCLEOTIDE SEQUENCE [LARGE SCALE GENOMIC DNA]</scope>
</reference>
<dbReference type="Proteomes" id="UP001189429">
    <property type="component" value="Unassembled WGS sequence"/>
</dbReference>
<gene>
    <name evidence="1" type="ORF">PCOR1329_LOCUS62226</name>
</gene>
<protein>
    <submittedName>
        <fullName evidence="1">Uncharacterized protein</fullName>
    </submittedName>
</protein>
<name>A0ABN9VXU5_9DINO</name>
<comment type="caution">
    <text evidence="1">The sequence shown here is derived from an EMBL/GenBank/DDBJ whole genome shotgun (WGS) entry which is preliminary data.</text>
</comment>
<proteinExistence type="predicted"/>
<sequence length="185" mass="19907">MAGDTLEGLLQPGHCVLLEVVRLEEARLILSSQRALRGQVEDRYLWLDRVVRRRADGLDENDHRPEPRCKQKAARQRALGGRTAAALGADGAGSQLPLSAAVPSFSDEHDPLHSDAIGAPWQVIHECRVVDEFGAHLALGGGRGAEGDAALALRSGDDSASFLEDDELECELEAIQARAQAGRQC</sequence>
<dbReference type="EMBL" id="CAUYUJ010017850">
    <property type="protein sequence ID" value="CAK0878471.1"/>
    <property type="molecule type" value="Genomic_DNA"/>
</dbReference>
<keyword evidence="2" id="KW-1185">Reference proteome</keyword>
<accession>A0ABN9VXU5</accession>